<dbReference type="STRING" id="633194.SAMN05421759_1034"/>
<dbReference type="PANTHER" id="PTHR33376:SF5">
    <property type="entry name" value="EXTRACYTOPLASMIC SOLUTE RECEPTOR PROTEIN"/>
    <property type="match status" value="1"/>
</dbReference>
<dbReference type="GO" id="GO:0042597">
    <property type="term" value="C:periplasmic space"/>
    <property type="evidence" value="ECO:0007669"/>
    <property type="project" value="UniProtKB-SubCell"/>
</dbReference>
<accession>A0A1N7LNJ5</accession>
<dbReference type="Pfam" id="PF03480">
    <property type="entry name" value="DctP"/>
    <property type="match status" value="1"/>
</dbReference>
<evidence type="ECO:0000256" key="2">
    <source>
        <dbReference type="ARBA" id="ARBA00022729"/>
    </source>
</evidence>
<dbReference type="GO" id="GO:0055085">
    <property type="term" value="P:transmembrane transport"/>
    <property type="evidence" value="ECO:0007669"/>
    <property type="project" value="InterPro"/>
</dbReference>
<evidence type="ECO:0000313" key="6">
    <source>
        <dbReference type="Proteomes" id="UP000186684"/>
    </source>
</evidence>
<protein>
    <submittedName>
        <fullName evidence="5">TRAP-type C4-dicarboxylate transport system, substrate-binding protein</fullName>
    </submittedName>
</protein>
<dbReference type="EMBL" id="FTOQ01000003">
    <property type="protein sequence ID" value="SIS75397.1"/>
    <property type="molecule type" value="Genomic_DNA"/>
</dbReference>
<dbReference type="PANTHER" id="PTHR33376">
    <property type="match status" value="1"/>
</dbReference>
<feature type="chain" id="PRO_5011958549" evidence="4">
    <location>
        <begin position="24"/>
        <end position="332"/>
    </location>
</feature>
<keyword evidence="6" id="KW-1185">Reference proteome</keyword>
<dbReference type="Gene3D" id="3.40.190.170">
    <property type="entry name" value="Bacterial extracellular solute-binding protein, family 7"/>
    <property type="match status" value="1"/>
</dbReference>
<dbReference type="OrthoDB" id="6139617at2"/>
<name>A0A1N7LNJ5_9RHOB</name>
<evidence type="ECO:0000313" key="5">
    <source>
        <dbReference type="EMBL" id="SIS75397.1"/>
    </source>
</evidence>
<keyword evidence="2 4" id="KW-0732">Signal</keyword>
<organism evidence="5 6">
    <name type="scientific">Roseivivax lentus</name>
    <dbReference type="NCBI Taxonomy" id="633194"/>
    <lineage>
        <taxon>Bacteria</taxon>
        <taxon>Pseudomonadati</taxon>
        <taxon>Pseudomonadota</taxon>
        <taxon>Alphaproteobacteria</taxon>
        <taxon>Rhodobacterales</taxon>
        <taxon>Roseobacteraceae</taxon>
        <taxon>Roseivivax</taxon>
    </lineage>
</organism>
<feature type="signal peptide" evidence="4">
    <location>
        <begin position="1"/>
        <end position="23"/>
    </location>
</feature>
<evidence type="ECO:0000256" key="3">
    <source>
        <dbReference type="ARBA" id="ARBA00022764"/>
    </source>
</evidence>
<evidence type="ECO:0000256" key="4">
    <source>
        <dbReference type="SAM" id="SignalP"/>
    </source>
</evidence>
<evidence type="ECO:0000256" key="1">
    <source>
        <dbReference type="ARBA" id="ARBA00004418"/>
    </source>
</evidence>
<keyword evidence="3" id="KW-0574">Periplasm</keyword>
<dbReference type="Proteomes" id="UP000186684">
    <property type="component" value="Unassembled WGS sequence"/>
</dbReference>
<dbReference type="InterPro" id="IPR018389">
    <property type="entry name" value="DctP_fam"/>
</dbReference>
<proteinExistence type="predicted"/>
<comment type="subcellular location">
    <subcellularLocation>
        <location evidence="1">Periplasm</location>
    </subcellularLocation>
</comment>
<gene>
    <name evidence="5" type="ORF">SAMN05421759_1034</name>
</gene>
<dbReference type="InterPro" id="IPR038404">
    <property type="entry name" value="TRAP_DctP_sf"/>
</dbReference>
<dbReference type="RefSeq" id="WP_076446431.1">
    <property type="nucleotide sequence ID" value="NZ_FTOQ01000003.1"/>
</dbReference>
<sequence length="332" mass="35706">MSVISRIQAGVAALMVTASLAGAEEATISAVYSLPATNDLMKSYLAFVEDVNANGEGVLQIDLRGGTEIIPRNEQMNAVSRGIIDMYMGPAGYYQRQIPELTPLDAASVPADKLRAAGLHDAIDAAARERAGVAFLGAMGTGYAFQFYTINEPKVMEDGTVDLSGMKIRGGSSYDPMYSALDIARVDIPAGDIYTALERGLVEGIGFTTIGVSSGGWQEFLKYRIFPTWRQGNTILAMNAAKLDGLTDAQRDYLMEMVMKHEMLAYEAAKELEKKDTEAVHAAGVQDVVLEGAGEAQITGAFQDTFWETLKETLGEETSNAFRAIVDKANAS</sequence>
<reference evidence="6" key="1">
    <citation type="submission" date="2017-01" db="EMBL/GenBank/DDBJ databases">
        <authorList>
            <person name="Varghese N."/>
            <person name="Submissions S."/>
        </authorList>
    </citation>
    <scope>NUCLEOTIDE SEQUENCE [LARGE SCALE GENOMIC DNA]</scope>
    <source>
        <strain evidence="6">DSM 29430</strain>
    </source>
</reference>
<dbReference type="AlphaFoldDB" id="A0A1N7LNJ5"/>